<evidence type="ECO:0000256" key="5">
    <source>
        <dbReference type="PIRSR" id="PIRSR000137-2"/>
    </source>
</evidence>
<reference evidence="8" key="1">
    <citation type="submission" date="2020-10" db="EMBL/GenBank/DDBJ databases">
        <title>Sequencing the genomes of 1000 actinobacteria strains.</title>
        <authorList>
            <person name="Klenk H.-P."/>
        </authorList>
    </citation>
    <scope>NUCLEOTIDE SEQUENCE</scope>
    <source>
        <strain evidence="8">DSM 45354</strain>
    </source>
</reference>
<evidence type="ECO:0000256" key="1">
    <source>
        <dbReference type="ARBA" id="ARBA00001974"/>
    </source>
</evidence>
<dbReference type="PROSITE" id="PS00623">
    <property type="entry name" value="GMC_OXRED_1"/>
    <property type="match status" value="1"/>
</dbReference>
<keyword evidence="8" id="KW-0560">Oxidoreductase</keyword>
<evidence type="ECO:0000259" key="7">
    <source>
        <dbReference type="PROSITE" id="PS00623"/>
    </source>
</evidence>
<evidence type="ECO:0000256" key="2">
    <source>
        <dbReference type="ARBA" id="ARBA00010790"/>
    </source>
</evidence>
<dbReference type="InterPro" id="IPR012132">
    <property type="entry name" value="GMC_OxRdtase"/>
</dbReference>
<dbReference type="InterPro" id="IPR036188">
    <property type="entry name" value="FAD/NAD-bd_sf"/>
</dbReference>
<keyword evidence="4 5" id="KW-0274">FAD</keyword>
<dbReference type="Gene3D" id="3.50.50.60">
    <property type="entry name" value="FAD/NAD(P)-binding domain"/>
    <property type="match status" value="1"/>
</dbReference>
<dbReference type="PANTHER" id="PTHR11552:SF147">
    <property type="entry name" value="CHOLINE DEHYDROGENASE, MITOCHONDRIAL"/>
    <property type="match status" value="1"/>
</dbReference>
<feature type="binding site" evidence="5">
    <location>
        <position position="188"/>
    </location>
    <ligand>
        <name>FAD</name>
        <dbReference type="ChEBI" id="CHEBI:57692"/>
    </ligand>
</feature>
<dbReference type="Proteomes" id="UP000638648">
    <property type="component" value="Unassembled WGS sequence"/>
</dbReference>
<dbReference type="InterPro" id="IPR007867">
    <property type="entry name" value="GMC_OxRtase_C"/>
</dbReference>
<proteinExistence type="inferred from homology"/>
<evidence type="ECO:0000256" key="6">
    <source>
        <dbReference type="RuleBase" id="RU003968"/>
    </source>
</evidence>
<organism evidence="8 9">
    <name type="scientific">Actinopolymorpha pittospori</name>
    <dbReference type="NCBI Taxonomy" id="648752"/>
    <lineage>
        <taxon>Bacteria</taxon>
        <taxon>Bacillati</taxon>
        <taxon>Actinomycetota</taxon>
        <taxon>Actinomycetes</taxon>
        <taxon>Propionibacteriales</taxon>
        <taxon>Actinopolymorphaceae</taxon>
        <taxon>Actinopolymorpha</taxon>
    </lineage>
</organism>
<comment type="similarity">
    <text evidence="2 6">Belongs to the GMC oxidoreductase family.</text>
</comment>
<dbReference type="AlphaFoldDB" id="A0A927RIJ7"/>
<dbReference type="InterPro" id="IPR000172">
    <property type="entry name" value="GMC_OxRdtase_N"/>
</dbReference>
<dbReference type="GO" id="GO:0050660">
    <property type="term" value="F:flavin adenine dinucleotide binding"/>
    <property type="evidence" value="ECO:0007669"/>
    <property type="project" value="InterPro"/>
</dbReference>
<dbReference type="SUPFAM" id="SSF54373">
    <property type="entry name" value="FAD-linked reductases, C-terminal domain"/>
    <property type="match status" value="1"/>
</dbReference>
<dbReference type="Pfam" id="PF00732">
    <property type="entry name" value="GMC_oxred_N"/>
    <property type="match status" value="1"/>
</dbReference>
<evidence type="ECO:0000256" key="4">
    <source>
        <dbReference type="ARBA" id="ARBA00022827"/>
    </source>
</evidence>
<comment type="cofactor">
    <cofactor evidence="1 5">
        <name>FAD</name>
        <dbReference type="ChEBI" id="CHEBI:57692"/>
    </cofactor>
</comment>
<dbReference type="EMBL" id="JADBEM010000001">
    <property type="protein sequence ID" value="MBE1604623.1"/>
    <property type="molecule type" value="Genomic_DNA"/>
</dbReference>
<comment type="caution">
    <text evidence="8">The sequence shown here is derived from an EMBL/GenBank/DDBJ whole genome shotgun (WGS) entry which is preliminary data.</text>
</comment>
<protein>
    <submittedName>
        <fullName evidence="8">Choline dehydrogenase</fullName>
        <ecNumber evidence="8">1.1.99.1</ecNumber>
    </submittedName>
</protein>
<dbReference type="Pfam" id="PF05199">
    <property type="entry name" value="GMC_oxred_C"/>
    <property type="match status" value="1"/>
</dbReference>
<gene>
    <name evidence="8" type="ORF">HEB94_001471</name>
</gene>
<keyword evidence="3 6" id="KW-0285">Flavoprotein</keyword>
<dbReference type="SUPFAM" id="SSF51905">
    <property type="entry name" value="FAD/NAD(P)-binding domain"/>
    <property type="match status" value="1"/>
</dbReference>
<evidence type="ECO:0000313" key="9">
    <source>
        <dbReference type="Proteomes" id="UP000638648"/>
    </source>
</evidence>
<sequence>MLLVEAGAAEGPEMMGVPSAWPSLMGSAADWGYVTVPQPGMDDLVLPYPRGKGLGGSSSINAMAFLRGHRAGYDGWARHGAAGWGYEDLLPYFKRSERAVGRDPAYRGTEGPMRVSPPADVHPMAPAYFAAAVEVGHPVSVDLNGKDAEGVSWLEMNIVDGARQSAADGYLRPVLTRPNLTVVPNASVSRLSLSAGRCTGIEYSVGGHSHSAGADREVILSAGTFGSAHLLMLSGIGPADHLREFDIDVVADLAGVGGNLQDHPLAGVTYAATRPVPSGPNNHSDVVAMLRSRPDLSVPDVELLFLTIAYHPPTLVGPVHGYTIGFSLMRPYSRGSVRLASSDPATAPLIHPNFLGDERDLSTMVTALEMAREVGETRALAEWRDRECLPGPVVRDGDTLRAYVRQVTGPYHHAVGTCRIGEDPLGVVDAELRVHGVSGLRVVDASVMPQIIGANTHATVLAIAERAASILTG</sequence>
<dbReference type="PANTHER" id="PTHR11552">
    <property type="entry name" value="GLUCOSE-METHANOL-CHOLINE GMC OXIDOREDUCTASE"/>
    <property type="match status" value="1"/>
</dbReference>
<dbReference type="EC" id="1.1.99.1" evidence="8"/>
<feature type="domain" description="Glucose-methanol-choline oxidoreductase N-terminal" evidence="7">
    <location>
        <begin position="51"/>
        <end position="74"/>
    </location>
</feature>
<accession>A0A927RIJ7</accession>
<evidence type="ECO:0000313" key="8">
    <source>
        <dbReference type="EMBL" id="MBE1604623.1"/>
    </source>
</evidence>
<dbReference type="GO" id="GO:0008812">
    <property type="term" value="F:choline dehydrogenase activity"/>
    <property type="evidence" value="ECO:0007669"/>
    <property type="project" value="UniProtKB-EC"/>
</dbReference>
<evidence type="ECO:0000256" key="3">
    <source>
        <dbReference type="ARBA" id="ARBA00022630"/>
    </source>
</evidence>
<name>A0A927RIJ7_9ACTN</name>
<dbReference type="PIRSF" id="PIRSF000137">
    <property type="entry name" value="Alcohol_oxidase"/>
    <property type="match status" value="1"/>
</dbReference>
<feature type="binding site" evidence="5">
    <location>
        <position position="411"/>
    </location>
    <ligand>
        <name>substrate</name>
    </ligand>
</feature>
<keyword evidence="9" id="KW-1185">Reference proteome</keyword>
<dbReference type="Gene3D" id="3.30.560.10">
    <property type="entry name" value="Glucose Oxidase, domain 3"/>
    <property type="match status" value="1"/>
</dbReference>